<evidence type="ECO:0000256" key="1">
    <source>
        <dbReference type="ARBA" id="ARBA00023125"/>
    </source>
</evidence>
<dbReference type="NCBIfam" id="TIGR02772">
    <property type="entry name" value="Ku_bact"/>
    <property type="match status" value="1"/>
</dbReference>
<dbReference type="Pfam" id="PF02735">
    <property type="entry name" value="Ku"/>
    <property type="match status" value="1"/>
</dbReference>
<evidence type="ECO:0000313" key="6">
    <source>
        <dbReference type="Proteomes" id="UP000183508"/>
    </source>
</evidence>
<accession>A0A1I7KUF5</accession>
<dbReference type="EMBL" id="FPBV01000019">
    <property type="protein sequence ID" value="SFV01083.1"/>
    <property type="molecule type" value="Genomic_DNA"/>
</dbReference>
<keyword evidence="1 3" id="KW-0238">DNA-binding</keyword>
<sequence>MHTMWKGSISFGLVNVPVRMFAATESKDVKFRYLHKACKTPIEYQRTCPTCNRPVPWEEIVRGFEYEPNRFVVLDEEDLQAVKKARSQTIDIVDFVELTEIDPVYYDRTYYLAPEASGVKAYRLLERAMRETGKIAIARTVLRNRETLACVRVHEGVILMETLFWPDEVRSTEELPNLHAEAAPSDREVEMAVTLVNQLSTRFEPEKYVDEHRNEVMALIERKIANEEVAQPAAATRRAENIVDLMEALQESIRQTKPKRPARKKKTS</sequence>
<dbReference type="FunFam" id="2.40.290.10:FF:000004">
    <property type="entry name" value="Non-homologous end joining protein Ku"/>
    <property type="match status" value="1"/>
</dbReference>
<dbReference type="InterPro" id="IPR006164">
    <property type="entry name" value="DNA_bd_Ku70/Ku80"/>
</dbReference>
<name>A0A1I7KUF5_9BACL</name>
<evidence type="ECO:0000259" key="4">
    <source>
        <dbReference type="SMART" id="SM00559"/>
    </source>
</evidence>
<dbReference type="Gene3D" id="2.40.290.10">
    <property type="match status" value="1"/>
</dbReference>
<dbReference type="AlphaFoldDB" id="A0A1I7KUF5"/>
<comment type="subunit">
    <text evidence="3">Homodimer. Interacts with LigD.</text>
</comment>
<dbReference type="PIRSF" id="PIRSF006493">
    <property type="entry name" value="Prok_Ku"/>
    <property type="match status" value="1"/>
</dbReference>
<evidence type="ECO:0000256" key="3">
    <source>
        <dbReference type="HAMAP-Rule" id="MF_01875"/>
    </source>
</evidence>
<dbReference type="OrthoDB" id="9795084at2"/>
<keyword evidence="2 3" id="KW-0233">DNA recombination</keyword>
<dbReference type="GO" id="GO:0006310">
    <property type="term" value="P:DNA recombination"/>
    <property type="evidence" value="ECO:0007669"/>
    <property type="project" value="UniProtKB-KW"/>
</dbReference>
<protein>
    <recommendedName>
        <fullName evidence="3">Non-homologous end joining protein Ku</fullName>
    </recommendedName>
</protein>
<keyword evidence="3" id="KW-0227">DNA damage</keyword>
<dbReference type="RefSeq" id="WP_074954953.1">
    <property type="nucleotide sequence ID" value="NZ_FPBV01000019.1"/>
</dbReference>
<dbReference type="InterPro" id="IPR009187">
    <property type="entry name" value="Prok_Ku"/>
</dbReference>
<dbReference type="SUPFAM" id="SSF100939">
    <property type="entry name" value="SPOC domain-like"/>
    <property type="match status" value="1"/>
</dbReference>
<dbReference type="eggNOG" id="COG1273">
    <property type="taxonomic scope" value="Bacteria"/>
</dbReference>
<keyword evidence="6" id="KW-1185">Reference proteome</keyword>
<proteinExistence type="inferred from homology"/>
<evidence type="ECO:0000313" key="5">
    <source>
        <dbReference type="EMBL" id="SFV01083.1"/>
    </source>
</evidence>
<dbReference type="HAMAP" id="MF_01875">
    <property type="entry name" value="Prokaryotic_Ku"/>
    <property type="match status" value="1"/>
</dbReference>
<reference evidence="6" key="1">
    <citation type="submission" date="2016-10" db="EMBL/GenBank/DDBJ databases">
        <authorList>
            <person name="Varghese N."/>
        </authorList>
    </citation>
    <scope>NUCLEOTIDE SEQUENCE [LARGE SCALE GENOMIC DNA]</scope>
    <source>
        <strain evidence="6">DSM 17980</strain>
    </source>
</reference>
<dbReference type="PANTHER" id="PTHR41251">
    <property type="entry name" value="NON-HOMOLOGOUS END JOINING PROTEIN KU"/>
    <property type="match status" value="1"/>
</dbReference>
<feature type="domain" description="Ku" evidence="4">
    <location>
        <begin position="52"/>
        <end position="180"/>
    </location>
</feature>
<organism evidence="5 6">
    <name type="scientific">Alicyclobacillus macrosporangiidus</name>
    <dbReference type="NCBI Taxonomy" id="392015"/>
    <lineage>
        <taxon>Bacteria</taxon>
        <taxon>Bacillati</taxon>
        <taxon>Bacillota</taxon>
        <taxon>Bacilli</taxon>
        <taxon>Bacillales</taxon>
        <taxon>Alicyclobacillaceae</taxon>
        <taxon>Alicyclobacillus</taxon>
    </lineage>
</organism>
<dbReference type="STRING" id="392015.SAMN05421543_11939"/>
<keyword evidence="3" id="KW-0234">DNA repair</keyword>
<comment type="function">
    <text evidence="3">With LigD forms a non-homologous end joining (NHEJ) DNA repair enzyme, which repairs dsDNA breaks with reduced fidelity. Binds linear dsDNA with 5'- and 3'- overhangs but not closed circular dsDNA nor ssDNA. Recruits and stimulates the ligase activity of LigD.</text>
</comment>
<comment type="similarity">
    <text evidence="3">Belongs to the prokaryotic Ku family.</text>
</comment>
<dbReference type="PANTHER" id="PTHR41251:SF1">
    <property type="entry name" value="NON-HOMOLOGOUS END JOINING PROTEIN KU"/>
    <property type="match status" value="1"/>
</dbReference>
<evidence type="ECO:0000256" key="2">
    <source>
        <dbReference type="ARBA" id="ARBA00023172"/>
    </source>
</evidence>
<dbReference type="GO" id="GO:0003690">
    <property type="term" value="F:double-stranded DNA binding"/>
    <property type="evidence" value="ECO:0007669"/>
    <property type="project" value="UniProtKB-UniRule"/>
</dbReference>
<dbReference type="CDD" id="cd00789">
    <property type="entry name" value="KU_like"/>
    <property type="match status" value="1"/>
</dbReference>
<gene>
    <name evidence="3" type="primary">ku</name>
    <name evidence="5" type="ORF">SAMN05421543_11939</name>
</gene>
<dbReference type="InterPro" id="IPR016194">
    <property type="entry name" value="SPOC-like_C_dom_sf"/>
</dbReference>
<dbReference type="Proteomes" id="UP000183508">
    <property type="component" value="Unassembled WGS sequence"/>
</dbReference>
<dbReference type="SMART" id="SM00559">
    <property type="entry name" value="Ku78"/>
    <property type="match status" value="1"/>
</dbReference>
<dbReference type="GO" id="GO:0006303">
    <property type="term" value="P:double-strand break repair via nonhomologous end joining"/>
    <property type="evidence" value="ECO:0007669"/>
    <property type="project" value="UniProtKB-UniRule"/>
</dbReference>